<dbReference type="FunFam" id="3.30.200.20:FF:000042">
    <property type="entry name" value="Aurora kinase A"/>
    <property type="match status" value="1"/>
</dbReference>
<dbReference type="FunFam" id="1.10.510.10:FF:000005">
    <property type="entry name" value="cAMP-dependent protein kinase catalytic subunit alpha"/>
    <property type="match status" value="1"/>
</dbReference>
<keyword evidence="3 6" id="KW-0547">Nucleotide-binding</keyword>
<evidence type="ECO:0000256" key="6">
    <source>
        <dbReference type="PROSITE-ProRule" id="PRU10141"/>
    </source>
</evidence>
<dbReference type="InterPro" id="IPR000961">
    <property type="entry name" value="AGC-kinase_C"/>
</dbReference>
<dbReference type="OMA" id="TSWIAIY"/>
<dbReference type="GO" id="GO:0005952">
    <property type="term" value="C:cAMP-dependent protein kinase complex"/>
    <property type="evidence" value="ECO:0007669"/>
    <property type="project" value="TreeGrafter"/>
</dbReference>
<evidence type="ECO:0000256" key="3">
    <source>
        <dbReference type="ARBA" id="ARBA00022741"/>
    </source>
</evidence>
<dbReference type="InterPro" id="IPR017441">
    <property type="entry name" value="Protein_kinase_ATP_BS"/>
</dbReference>
<dbReference type="PROSITE" id="PS00107">
    <property type="entry name" value="PROTEIN_KINASE_ATP"/>
    <property type="match status" value="1"/>
</dbReference>
<evidence type="ECO:0000256" key="1">
    <source>
        <dbReference type="ARBA" id="ARBA00022527"/>
    </source>
</evidence>
<dbReference type="GO" id="GO:0004691">
    <property type="term" value="F:cAMP-dependent protein kinase activity"/>
    <property type="evidence" value="ECO:0007669"/>
    <property type="project" value="TreeGrafter"/>
</dbReference>
<evidence type="ECO:0000259" key="9">
    <source>
        <dbReference type="PROSITE" id="PS50011"/>
    </source>
</evidence>
<feature type="compositionally biased region" description="Polar residues" evidence="8">
    <location>
        <begin position="296"/>
        <end position="311"/>
    </location>
</feature>
<comment type="similarity">
    <text evidence="7">Belongs to the protein kinase superfamily.</text>
</comment>
<evidence type="ECO:0000256" key="7">
    <source>
        <dbReference type="RuleBase" id="RU000304"/>
    </source>
</evidence>
<keyword evidence="2" id="KW-0808">Transferase</keyword>
<evidence type="ECO:0000256" key="8">
    <source>
        <dbReference type="SAM" id="MobiDB-lite"/>
    </source>
</evidence>
<dbReference type="PANTHER" id="PTHR24353:SF37">
    <property type="entry name" value="CAMP-DEPENDENT PROTEIN KINASE CATALYTIC SUBUNIT PRKX"/>
    <property type="match status" value="1"/>
</dbReference>
<evidence type="ECO:0000256" key="5">
    <source>
        <dbReference type="ARBA" id="ARBA00022840"/>
    </source>
</evidence>
<dbReference type="GO" id="GO:0005524">
    <property type="term" value="F:ATP binding"/>
    <property type="evidence" value="ECO:0007669"/>
    <property type="project" value="UniProtKB-UniRule"/>
</dbReference>
<dbReference type="Pfam" id="PF00069">
    <property type="entry name" value="Pkinase"/>
    <property type="match status" value="1"/>
</dbReference>
<dbReference type="AlphaFoldDB" id="A0A8S1N9F5"/>
<evidence type="ECO:0000256" key="2">
    <source>
        <dbReference type="ARBA" id="ARBA00022679"/>
    </source>
</evidence>
<dbReference type="SMART" id="SM00133">
    <property type="entry name" value="S_TK_X"/>
    <property type="match status" value="1"/>
</dbReference>
<comment type="caution">
    <text evidence="11">The sequence shown here is derived from an EMBL/GenBank/DDBJ whole genome shotgun (WGS) entry which is preliminary data.</text>
</comment>
<dbReference type="Proteomes" id="UP000688137">
    <property type="component" value="Unassembled WGS sequence"/>
</dbReference>
<dbReference type="PROSITE" id="PS51285">
    <property type="entry name" value="AGC_KINASE_CTER"/>
    <property type="match status" value="1"/>
</dbReference>
<protein>
    <submittedName>
        <fullName evidence="11">Uncharacterized protein</fullName>
    </submittedName>
</protein>
<evidence type="ECO:0000256" key="4">
    <source>
        <dbReference type="ARBA" id="ARBA00022777"/>
    </source>
</evidence>
<dbReference type="InterPro" id="IPR008271">
    <property type="entry name" value="Ser/Thr_kinase_AS"/>
</dbReference>
<proteinExistence type="inferred from homology"/>
<dbReference type="CDD" id="cd05580">
    <property type="entry name" value="STKc_PKA_like"/>
    <property type="match status" value="1"/>
</dbReference>
<dbReference type="EMBL" id="CAJJDM010000087">
    <property type="protein sequence ID" value="CAD8089637.1"/>
    <property type="molecule type" value="Genomic_DNA"/>
</dbReference>
<dbReference type="PANTHER" id="PTHR24353">
    <property type="entry name" value="CYCLIC NUCLEOTIDE-DEPENDENT PROTEIN KINASE"/>
    <property type="match status" value="1"/>
</dbReference>
<feature type="region of interest" description="Disordered" evidence="8">
    <location>
        <begin position="296"/>
        <end position="323"/>
    </location>
</feature>
<evidence type="ECO:0000259" key="10">
    <source>
        <dbReference type="PROSITE" id="PS51285"/>
    </source>
</evidence>
<name>A0A8S1N9F5_PARPR</name>
<dbReference type="PROSITE" id="PS50011">
    <property type="entry name" value="PROTEIN_KINASE_DOM"/>
    <property type="match status" value="1"/>
</dbReference>
<keyword evidence="5 6" id="KW-0067">ATP-binding</keyword>
<organism evidence="11 12">
    <name type="scientific">Paramecium primaurelia</name>
    <dbReference type="NCBI Taxonomy" id="5886"/>
    <lineage>
        <taxon>Eukaryota</taxon>
        <taxon>Sar</taxon>
        <taxon>Alveolata</taxon>
        <taxon>Ciliophora</taxon>
        <taxon>Intramacronucleata</taxon>
        <taxon>Oligohymenophorea</taxon>
        <taxon>Peniculida</taxon>
        <taxon>Parameciidae</taxon>
        <taxon>Paramecium</taxon>
    </lineage>
</organism>
<evidence type="ECO:0000313" key="12">
    <source>
        <dbReference type="Proteomes" id="UP000688137"/>
    </source>
</evidence>
<dbReference type="SMART" id="SM00220">
    <property type="entry name" value="S_TKc"/>
    <property type="match status" value="1"/>
</dbReference>
<feature type="domain" description="Protein kinase" evidence="9">
    <location>
        <begin position="16"/>
        <end position="270"/>
    </location>
</feature>
<feature type="binding site" evidence="6">
    <location>
        <position position="45"/>
    </location>
    <ligand>
        <name>ATP</name>
        <dbReference type="ChEBI" id="CHEBI:30616"/>
    </ligand>
</feature>
<keyword evidence="1 7" id="KW-0723">Serine/threonine-protein kinase</keyword>
<feature type="domain" description="AGC-kinase C-terminal" evidence="10">
    <location>
        <begin position="271"/>
        <end position="323"/>
    </location>
</feature>
<sequence length="323" mass="36620">MSTGLTKPKKLKLTDYEVFQTLGTGSFGRVKLARNKQTNKYVALKSLKKAEIIRLKQVDHVINENTILGNLQHPFVVTFEGFCQDPRYLYLVLEFVSGGELFTYLRSIGRLDTQHAAFYGAQVASIFEYLHSKNIIYRDLKPENLLIADDGYLKLTDFGFAKVVEGRTYTLCGTPEYLAPEILLNKGHGKAVDWWTLGILIYEMNAGIDPFSDEDPMAIYQKILKGKVKFPKSFDKNAKSLVKHLLVADLSKRYGNLKNGAADVKNHRWFGNLDWNLLTQKKLPVPYKPVVKAPNDTSNFSSYPESDTQSPALKPADDPFLEW</sequence>
<dbReference type="GO" id="GO:0009653">
    <property type="term" value="P:anatomical structure morphogenesis"/>
    <property type="evidence" value="ECO:0007669"/>
    <property type="project" value="UniProtKB-ARBA"/>
</dbReference>
<evidence type="ECO:0000313" key="11">
    <source>
        <dbReference type="EMBL" id="CAD8089637.1"/>
    </source>
</evidence>
<keyword evidence="4" id="KW-0418">Kinase</keyword>
<reference evidence="11" key="1">
    <citation type="submission" date="2021-01" db="EMBL/GenBank/DDBJ databases">
        <authorList>
            <consortium name="Genoscope - CEA"/>
            <person name="William W."/>
        </authorList>
    </citation>
    <scope>NUCLEOTIDE SEQUENCE</scope>
</reference>
<gene>
    <name evidence="11" type="ORF">PPRIM_AZ9-3.1.T0840040</name>
</gene>
<accession>A0A8S1N9F5</accession>
<dbReference type="PROSITE" id="PS00108">
    <property type="entry name" value="PROTEIN_KINASE_ST"/>
    <property type="match status" value="1"/>
</dbReference>
<keyword evidence="12" id="KW-1185">Reference proteome</keyword>
<dbReference type="InterPro" id="IPR000719">
    <property type="entry name" value="Prot_kinase_dom"/>
</dbReference>